<protein>
    <recommendedName>
        <fullName evidence="4">YbbR-like protein</fullName>
    </recommendedName>
</protein>
<dbReference type="Proteomes" id="UP000823960">
    <property type="component" value="Unassembled WGS sequence"/>
</dbReference>
<name>A0A9D1NNX9_9FIRM</name>
<gene>
    <name evidence="2" type="ORF">IAD28_00225</name>
</gene>
<proteinExistence type="predicted"/>
<feature type="transmembrane region" description="Helical" evidence="1">
    <location>
        <begin position="12"/>
        <end position="34"/>
    </location>
</feature>
<dbReference type="InterPro" id="IPR053154">
    <property type="entry name" value="c-di-AMP_regulator"/>
</dbReference>
<evidence type="ECO:0000256" key="1">
    <source>
        <dbReference type="SAM" id="Phobius"/>
    </source>
</evidence>
<organism evidence="2 3">
    <name type="scientific">Candidatus Faeciplasma avium</name>
    <dbReference type="NCBI Taxonomy" id="2840798"/>
    <lineage>
        <taxon>Bacteria</taxon>
        <taxon>Bacillati</taxon>
        <taxon>Bacillota</taxon>
        <taxon>Clostridia</taxon>
        <taxon>Eubacteriales</taxon>
        <taxon>Oscillospiraceae</taxon>
        <taxon>Oscillospiraceae incertae sedis</taxon>
        <taxon>Candidatus Faeciplasma</taxon>
    </lineage>
</organism>
<keyword evidence="1" id="KW-1133">Transmembrane helix</keyword>
<dbReference type="Gene3D" id="2.170.120.30">
    <property type="match status" value="2"/>
</dbReference>
<dbReference type="EMBL" id="DVOL01000004">
    <property type="protein sequence ID" value="HIV10112.1"/>
    <property type="molecule type" value="Genomic_DNA"/>
</dbReference>
<keyword evidence="1" id="KW-0472">Membrane</keyword>
<evidence type="ECO:0000313" key="2">
    <source>
        <dbReference type="EMBL" id="HIV10112.1"/>
    </source>
</evidence>
<reference evidence="2" key="2">
    <citation type="journal article" date="2021" name="PeerJ">
        <title>Extensive microbial diversity within the chicken gut microbiome revealed by metagenomics and culture.</title>
        <authorList>
            <person name="Gilroy R."/>
            <person name="Ravi A."/>
            <person name="Getino M."/>
            <person name="Pursley I."/>
            <person name="Horton D.L."/>
            <person name="Alikhan N.F."/>
            <person name="Baker D."/>
            <person name="Gharbi K."/>
            <person name="Hall N."/>
            <person name="Watson M."/>
            <person name="Adriaenssens E.M."/>
            <person name="Foster-Nyarko E."/>
            <person name="Jarju S."/>
            <person name="Secka A."/>
            <person name="Antonio M."/>
            <person name="Oren A."/>
            <person name="Chaudhuri R.R."/>
            <person name="La Ragione R."/>
            <person name="Hildebrand F."/>
            <person name="Pallen M.J."/>
        </authorList>
    </citation>
    <scope>NUCLEOTIDE SEQUENCE</scope>
    <source>
        <strain evidence="2">1370</strain>
    </source>
</reference>
<dbReference type="PANTHER" id="PTHR37804:SF1">
    <property type="entry name" value="CDAA REGULATORY PROTEIN CDAR"/>
    <property type="match status" value="1"/>
</dbReference>
<comment type="caution">
    <text evidence="2">The sequence shown here is derived from an EMBL/GenBank/DDBJ whole genome shotgun (WGS) entry which is preliminary data.</text>
</comment>
<dbReference type="AlphaFoldDB" id="A0A9D1NNX9"/>
<reference evidence="2" key="1">
    <citation type="submission" date="2020-10" db="EMBL/GenBank/DDBJ databases">
        <authorList>
            <person name="Gilroy R."/>
        </authorList>
    </citation>
    <scope>NUCLEOTIDE SEQUENCE</scope>
    <source>
        <strain evidence="2">1370</strain>
    </source>
</reference>
<accession>A0A9D1NNX9</accession>
<keyword evidence="1" id="KW-0812">Transmembrane</keyword>
<dbReference type="PANTHER" id="PTHR37804">
    <property type="entry name" value="CDAA REGULATORY PROTEIN CDAR"/>
    <property type="match status" value="1"/>
</dbReference>
<evidence type="ECO:0000313" key="3">
    <source>
        <dbReference type="Proteomes" id="UP000823960"/>
    </source>
</evidence>
<evidence type="ECO:0008006" key="4">
    <source>
        <dbReference type="Google" id="ProtNLM"/>
    </source>
</evidence>
<sequence length="439" mass="48925">MPQKKKRIRRIFGNINMLYLILSVIAAFALWFILSLTVFPETTVTLRDVPIDYSLTGSYADIAGLSIMTKSADTVNLNITGLRYQIGEYTQDDVHATVNLDSVRAPGQYDLRVEVTSVNGDAITVVQDVQTVKVEFDHLVYKEFSVSDGTLTADYSKVSAAEGYMIDPDEVSINPSQVVLYGPKDYIEQITSCVVEVNNNGVVNQDVRITNTSLKMYNGDSVFESEKITHDVDSFDLNLSVYITKNLKPDIRFNPYFSQFDISSLDGKYTVQPETVMVKGKDQRLLTMNSLSTVGYIDIRQVKIGALLTQSISDTAYYTNISGNNTLTVSFDLEGYTSKSVTVNNNRISVINCPDDYVVSVLTDKITNVTIIGPAESIEQIDATNIIAELDMMNYNINLGSEMYSVNVYAPDYTDCWAFGRYTVVANIEENIHDVNVVE</sequence>